<comment type="caution">
    <text evidence="2">The sequence shown here is derived from an EMBL/GenBank/DDBJ whole genome shotgun (WGS) entry which is preliminary data.</text>
</comment>
<protein>
    <submittedName>
        <fullName evidence="2">Uncharacterized protein</fullName>
    </submittedName>
</protein>
<accession>A0ABX1P7J4</accession>
<evidence type="ECO:0000313" key="3">
    <source>
        <dbReference type="Proteomes" id="UP000718564"/>
    </source>
</evidence>
<organism evidence="2 3">
    <name type="scientific">Brasilonema bromeliae SPC951</name>
    <dbReference type="NCBI Taxonomy" id="385972"/>
    <lineage>
        <taxon>Bacteria</taxon>
        <taxon>Bacillati</taxon>
        <taxon>Cyanobacteriota</taxon>
        <taxon>Cyanophyceae</taxon>
        <taxon>Nostocales</taxon>
        <taxon>Scytonemataceae</taxon>
        <taxon>Brasilonema</taxon>
        <taxon>Bromeliae group (in: Brasilonema)</taxon>
    </lineage>
</organism>
<evidence type="ECO:0000256" key="1">
    <source>
        <dbReference type="SAM" id="Phobius"/>
    </source>
</evidence>
<dbReference type="Proteomes" id="UP000718564">
    <property type="component" value="Unassembled WGS sequence"/>
</dbReference>
<proteinExistence type="predicted"/>
<name>A0ABX1P7J4_9CYAN</name>
<gene>
    <name evidence="2" type="ORF">DP116_10760</name>
</gene>
<keyword evidence="1" id="KW-0472">Membrane</keyword>
<keyword evidence="3" id="KW-1185">Reference proteome</keyword>
<evidence type="ECO:0000313" key="2">
    <source>
        <dbReference type="EMBL" id="NMG19916.1"/>
    </source>
</evidence>
<keyword evidence="1" id="KW-1133">Transmembrane helix</keyword>
<reference evidence="2 3" key="1">
    <citation type="submission" date="2018-06" db="EMBL/GenBank/DDBJ databases">
        <title>Comparative genomics of Brasilonema spp. strains.</title>
        <authorList>
            <person name="Alvarenga D.O."/>
            <person name="Fiore M.F."/>
            <person name="Varani A.M."/>
        </authorList>
    </citation>
    <scope>NUCLEOTIDE SEQUENCE [LARGE SCALE GENOMIC DNA]</scope>
    <source>
        <strain evidence="2 3">SPC951</strain>
    </source>
</reference>
<dbReference type="RefSeq" id="WP_169155178.1">
    <property type="nucleotide sequence ID" value="NZ_QMEB01000065.1"/>
</dbReference>
<sequence length="96" mass="9894">MDGVLEGDVVGVLPVGVVAELELLGRREVFFPFLVVSDFFFLGVLVVLLGLVVVGVVVAGVVVAGEDICAFTAGAVRATGAATTRDRSKAFAILVM</sequence>
<dbReference type="EMBL" id="QMEB01000065">
    <property type="protein sequence ID" value="NMG19916.1"/>
    <property type="molecule type" value="Genomic_DNA"/>
</dbReference>
<feature type="transmembrane region" description="Helical" evidence="1">
    <location>
        <begin position="39"/>
        <end position="64"/>
    </location>
</feature>
<keyword evidence="1" id="KW-0812">Transmembrane</keyword>